<feature type="region of interest" description="Disordered" evidence="1">
    <location>
        <begin position="1"/>
        <end position="22"/>
    </location>
</feature>
<accession>A0A2N7VPP9</accession>
<dbReference type="AlphaFoldDB" id="A0A2N7VPP9"/>
<keyword evidence="3" id="KW-1185">Reference proteome</keyword>
<comment type="caution">
    <text evidence="2">The sequence shown here is derived from an EMBL/GenBank/DDBJ whole genome shotgun (WGS) entry which is preliminary data.</text>
</comment>
<dbReference type="EMBL" id="PNYA01000012">
    <property type="protein sequence ID" value="PMS19150.1"/>
    <property type="molecule type" value="Genomic_DNA"/>
</dbReference>
<evidence type="ECO:0000313" key="2">
    <source>
        <dbReference type="EMBL" id="PMS19150.1"/>
    </source>
</evidence>
<organism evidence="2 3">
    <name type="scientific">Trinickia dabaoshanensis</name>
    <dbReference type="NCBI Taxonomy" id="564714"/>
    <lineage>
        <taxon>Bacteria</taxon>
        <taxon>Pseudomonadati</taxon>
        <taxon>Pseudomonadota</taxon>
        <taxon>Betaproteobacteria</taxon>
        <taxon>Burkholderiales</taxon>
        <taxon>Burkholderiaceae</taxon>
        <taxon>Trinickia</taxon>
    </lineage>
</organism>
<evidence type="ECO:0000313" key="3">
    <source>
        <dbReference type="Proteomes" id="UP000235616"/>
    </source>
</evidence>
<gene>
    <name evidence="2" type="ORF">C0Z18_15185</name>
</gene>
<feature type="compositionally biased region" description="Basic and acidic residues" evidence="1">
    <location>
        <begin position="1"/>
        <end position="12"/>
    </location>
</feature>
<reference evidence="2 3" key="1">
    <citation type="submission" date="2018-01" db="EMBL/GenBank/DDBJ databases">
        <title>Whole genome analyses suggest that Burkholderia sensu lato contains two further novel genera in the rhizoxinica-symbiotica group Mycetohabitans gen. nov., and Trinickia gen. nov.: implications for the evolution of diazotrophy and nodulation in the Burkholderiaceae.</title>
        <authorList>
            <person name="Estrada-de los Santos P."/>
            <person name="Palmer M."/>
            <person name="Chavez-Ramirez B."/>
            <person name="Beukes C."/>
            <person name="Steenkamp E.T."/>
            <person name="Hirsch A.M."/>
            <person name="Manyaka P."/>
            <person name="Maluk M."/>
            <person name="Lafos M."/>
            <person name="Crook M."/>
            <person name="Gross E."/>
            <person name="Simon M.F."/>
            <person name="Bueno dos Reis Junior F."/>
            <person name="Poole P.S."/>
            <person name="Venter S.N."/>
            <person name="James E.K."/>
        </authorList>
    </citation>
    <scope>NUCLEOTIDE SEQUENCE [LARGE SCALE GENOMIC DNA]</scope>
    <source>
        <strain evidence="2 3">GIMN1.004</strain>
    </source>
</reference>
<proteinExistence type="predicted"/>
<name>A0A2N7VPP9_9BURK</name>
<sequence length="76" mass="8711">MANDPQRADMRRPHVAGSPERRDSILWLRAATRRRSRSGDGRLEVTAFRPFTIVTLSVAVAAERHEQRDRESRRAG</sequence>
<protein>
    <submittedName>
        <fullName evidence="2">Uncharacterized protein</fullName>
    </submittedName>
</protein>
<dbReference type="Proteomes" id="UP000235616">
    <property type="component" value="Unassembled WGS sequence"/>
</dbReference>
<evidence type="ECO:0000256" key="1">
    <source>
        <dbReference type="SAM" id="MobiDB-lite"/>
    </source>
</evidence>